<name>A0ACC7LKU6_9FLAO</name>
<evidence type="ECO:0000313" key="1">
    <source>
        <dbReference type="EMBL" id="MFH6602582.1"/>
    </source>
</evidence>
<evidence type="ECO:0000313" key="2">
    <source>
        <dbReference type="Proteomes" id="UP001595191"/>
    </source>
</evidence>
<dbReference type="EMBL" id="JBHFPV010000001">
    <property type="protein sequence ID" value="MFH6602582.1"/>
    <property type="molecule type" value="Genomic_DNA"/>
</dbReference>
<reference evidence="1" key="1">
    <citation type="submission" date="2024-09" db="EMBL/GenBank/DDBJ databases">
        <authorList>
            <person name="Liu J."/>
        </authorList>
    </citation>
    <scope>NUCLEOTIDE SEQUENCE</scope>
    <source>
        <strain evidence="1">NBU2967</strain>
    </source>
</reference>
<keyword evidence="2" id="KW-1185">Reference proteome</keyword>
<protein>
    <submittedName>
        <fullName evidence="1">PQQ-dependent sugar dehydrogenase</fullName>
    </submittedName>
</protein>
<proteinExistence type="predicted"/>
<gene>
    <name evidence="1" type="ORF">ACEZ3G_03770</name>
</gene>
<dbReference type="Proteomes" id="UP001595191">
    <property type="component" value="Unassembled WGS sequence"/>
</dbReference>
<organism evidence="1 2">
    <name type="scientific">Meishania litoralis</name>
    <dbReference type="NCBI Taxonomy" id="3434685"/>
    <lineage>
        <taxon>Bacteria</taxon>
        <taxon>Pseudomonadati</taxon>
        <taxon>Bacteroidota</taxon>
        <taxon>Flavobacteriia</taxon>
        <taxon>Flavobacteriales</taxon>
        <taxon>Flavobacteriaceae</taxon>
        <taxon>Meishania</taxon>
    </lineage>
</organism>
<accession>A0ACC7LKU6</accession>
<comment type="caution">
    <text evidence="1">The sequence shown here is derived from an EMBL/GenBank/DDBJ whole genome shotgun (WGS) entry which is preliminary data.</text>
</comment>
<sequence length="571" mass="63712">MLLGFATSCNFSDTKENKESVTQKNNLYVGSELAVQHGMELFNQHCASCHNFRENEIGPNLSGVTSEVPKDWLKTFIKDPKSVIENGDPRASALFEKYKLYMPPFSNFNDEELEDLLGFVRKFSEAEKKNKSTRKDGILDPIVDKIPTGDLSLVLEEWLTLPPSSQASPLARINTMRGIKTRTGERLFLADLRGKLYEITNGNIKVYLDLNLEEDNFMDNPGFGTGLGSFAFHPDFETNGRFYTTHTEPPKTATADFAVPDSIRTTLQWVLTEWQVDDTAAIKFNGLKREVLRADMVTGVHGFQELTFNTTAEKGTDDYGLLYLGIGDGGTALSGYPELCDNPRKIWGSVLRIDPTGNNSKNGKYGIPKDNPFVDQPDKLGEIWCRGFRNPHRISWNHDRPDQMFISNIGQHSVEEVNLGEKGADFGWPDREGTFLFDPNANTELVYPLPKDDAGYSYPIIQYDHDEGNAVSGGFVYTNTTIPLLKGKYIFGDIPRGTLFYAETGNMIEGAQATVSKLGVTMNGQMSDMEAITQNQRVDLRFGLDGSGNLYIFTKSNGKVYKVVDCISTSL</sequence>